<dbReference type="InterPro" id="IPR027417">
    <property type="entry name" value="P-loop_NTPase"/>
</dbReference>
<dbReference type="NCBIfam" id="TIGR03420">
    <property type="entry name" value="DnaA_homol_Hda"/>
    <property type="match status" value="1"/>
</dbReference>
<dbReference type="PANTHER" id="PTHR30050">
    <property type="entry name" value="CHROMOSOMAL REPLICATION INITIATOR PROTEIN DNAA"/>
    <property type="match status" value="1"/>
</dbReference>
<dbReference type="InterPro" id="IPR003593">
    <property type="entry name" value="AAA+_ATPase"/>
</dbReference>
<dbReference type="Gene3D" id="1.10.8.60">
    <property type="match status" value="1"/>
</dbReference>
<dbReference type="RefSeq" id="WP_380686451.1">
    <property type="nucleotide sequence ID" value="NZ_JBHRSS010000001.1"/>
</dbReference>
<proteinExistence type="predicted"/>
<dbReference type="EMBL" id="JBHRSS010000001">
    <property type="protein sequence ID" value="MFC3102782.1"/>
    <property type="molecule type" value="Genomic_DNA"/>
</dbReference>
<dbReference type="Proteomes" id="UP001595462">
    <property type="component" value="Unassembled WGS sequence"/>
</dbReference>
<dbReference type="InterPro" id="IPR017788">
    <property type="entry name" value="Hda"/>
</dbReference>
<dbReference type="Gene3D" id="3.40.50.300">
    <property type="entry name" value="P-loop containing nucleotide triphosphate hydrolases"/>
    <property type="match status" value="1"/>
</dbReference>
<organism evidence="2 3">
    <name type="scientific">Salinisphaera aquimarina</name>
    <dbReference type="NCBI Taxonomy" id="2094031"/>
    <lineage>
        <taxon>Bacteria</taxon>
        <taxon>Pseudomonadati</taxon>
        <taxon>Pseudomonadota</taxon>
        <taxon>Gammaproteobacteria</taxon>
        <taxon>Salinisphaerales</taxon>
        <taxon>Salinisphaeraceae</taxon>
        <taxon>Salinisphaera</taxon>
    </lineage>
</organism>
<sequence length="231" mass="24534">MQMVLGVQLPQSATLDAFVGRENAHVKASVAELVAGRSERLFVYGPAATGKTHLLQAACRAAGDAGQRSVYVPLAQVARQAPSLLAGLQDMDCVCVDEVSAIAGDRDAEIALLSLTEGLRASGARLLAADTCSPREIGLALPDLASRLAWGGAIATVELDDDDKLQLLIRRAAQRGMAMPAATARWLLRHGDNDVPALMRLLDTLDHASLSAHRRLTIPFVKQTLDSRAEP</sequence>
<protein>
    <submittedName>
        <fullName evidence="2">DnaA regulatory inactivator Hda</fullName>
    </submittedName>
</protein>
<dbReference type="SMART" id="SM00382">
    <property type="entry name" value="AAA"/>
    <property type="match status" value="1"/>
</dbReference>
<dbReference type="Pfam" id="PF22688">
    <property type="entry name" value="Hda_lid"/>
    <property type="match status" value="1"/>
</dbReference>
<reference evidence="3" key="1">
    <citation type="journal article" date="2019" name="Int. J. Syst. Evol. Microbiol.">
        <title>The Global Catalogue of Microorganisms (GCM) 10K type strain sequencing project: providing services to taxonomists for standard genome sequencing and annotation.</title>
        <authorList>
            <consortium name="The Broad Institute Genomics Platform"/>
            <consortium name="The Broad Institute Genome Sequencing Center for Infectious Disease"/>
            <person name="Wu L."/>
            <person name="Ma J."/>
        </authorList>
    </citation>
    <scope>NUCLEOTIDE SEQUENCE [LARGE SCALE GENOMIC DNA]</scope>
    <source>
        <strain evidence="3">KCTC 52640</strain>
    </source>
</reference>
<name>A0ABV7EM49_9GAMM</name>
<dbReference type="InterPro" id="IPR013317">
    <property type="entry name" value="DnaA_dom"/>
</dbReference>
<keyword evidence="3" id="KW-1185">Reference proteome</keyword>
<dbReference type="Pfam" id="PF00308">
    <property type="entry name" value="Bac_DnaA"/>
    <property type="match status" value="1"/>
</dbReference>
<accession>A0ABV7EM49</accession>
<evidence type="ECO:0000313" key="3">
    <source>
        <dbReference type="Proteomes" id="UP001595462"/>
    </source>
</evidence>
<feature type="domain" description="AAA+ ATPase" evidence="1">
    <location>
        <begin position="37"/>
        <end position="183"/>
    </location>
</feature>
<dbReference type="InterPro" id="IPR055199">
    <property type="entry name" value="Hda_lid"/>
</dbReference>
<evidence type="ECO:0000313" key="2">
    <source>
        <dbReference type="EMBL" id="MFC3102782.1"/>
    </source>
</evidence>
<dbReference type="PANTHER" id="PTHR30050:SF5">
    <property type="entry name" value="DNAA REGULATORY INACTIVATOR HDA"/>
    <property type="match status" value="1"/>
</dbReference>
<gene>
    <name evidence="2" type="primary">hda</name>
    <name evidence="2" type="ORF">ACFOSU_02620</name>
</gene>
<evidence type="ECO:0000259" key="1">
    <source>
        <dbReference type="SMART" id="SM00382"/>
    </source>
</evidence>
<comment type="caution">
    <text evidence="2">The sequence shown here is derived from an EMBL/GenBank/DDBJ whole genome shotgun (WGS) entry which is preliminary data.</text>
</comment>
<dbReference type="SUPFAM" id="SSF52540">
    <property type="entry name" value="P-loop containing nucleoside triphosphate hydrolases"/>
    <property type="match status" value="1"/>
</dbReference>